<dbReference type="Pfam" id="PF07715">
    <property type="entry name" value="Plug"/>
    <property type="match status" value="1"/>
</dbReference>
<evidence type="ECO:0000256" key="5">
    <source>
        <dbReference type="ARBA" id="ARBA00022692"/>
    </source>
</evidence>
<evidence type="ECO:0000256" key="3">
    <source>
        <dbReference type="ARBA" id="ARBA00022452"/>
    </source>
</evidence>
<keyword evidence="6" id="KW-0408">Iron</keyword>
<dbReference type="InterPro" id="IPR036942">
    <property type="entry name" value="Beta-barrel_TonB_sf"/>
</dbReference>
<dbReference type="InterPro" id="IPR039426">
    <property type="entry name" value="TonB-dep_rcpt-like"/>
</dbReference>
<keyword evidence="17" id="KW-1185">Reference proteome</keyword>
<comment type="caution">
    <text evidence="16">The sequence shown here is derived from an EMBL/GenBank/DDBJ whole genome shotgun (WGS) entry which is preliminary data.</text>
</comment>
<dbReference type="PANTHER" id="PTHR32552:SF81">
    <property type="entry name" value="TONB-DEPENDENT OUTER MEMBRANE RECEPTOR"/>
    <property type="match status" value="1"/>
</dbReference>
<dbReference type="Proteomes" id="UP000445000">
    <property type="component" value="Unassembled WGS sequence"/>
</dbReference>
<protein>
    <submittedName>
        <fullName evidence="16">TonB-dependent receptor</fullName>
    </submittedName>
</protein>
<keyword evidence="8 12" id="KW-0798">TonB box</keyword>
<keyword evidence="4" id="KW-0410">Iron transport</keyword>
<evidence type="ECO:0000256" key="7">
    <source>
        <dbReference type="ARBA" id="ARBA00023065"/>
    </source>
</evidence>
<comment type="similarity">
    <text evidence="11 12">Belongs to the TonB-dependent receptor family.</text>
</comment>
<evidence type="ECO:0000256" key="10">
    <source>
        <dbReference type="ARBA" id="ARBA00023237"/>
    </source>
</evidence>
<evidence type="ECO:0000259" key="14">
    <source>
        <dbReference type="Pfam" id="PF00593"/>
    </source>
</evidence>
<keyword evidence="13" id="KW-0732">Signal</keyword>
<feature type="domain" description="TonB-dependent receptor-like beta-barrel" evidence="14">
    <location>
        <begin position="264"/>
        <end position="639"/>
    </location>
</feature>
<evidence type="ECO:0000313" key="16">
    <source>
        <dbReference type="EMBL" id="GFE80033.1"/>
    </source>
</evidence>
<evidence type="ECO:0000256" key="12">
    <source>
        <dbReference type="RuleBase" id="RU003357"/>
    </source>
</evidence>
<organism evidence="16 17">
    <name type="scientific">Steroidobacter agaridevorans</name>
    <dbReference type="NCBI Taxonomy" id="2695856"/>
    <lineage>
        <taxon>Bacteria</taxon>
        <taxon>Pseudomonadati</taxon>
        <taxon>Pseudomonadota</taxon>
        <taxon>Gammaproteobacteria</taxon>
        <taxon>Steroidobacterales</taxon>
        <taxon>Steroidobacteraceae</taxon>
        <taxon>Steroidobacter</taxon>
    </lineage>
</organism>
<evidence type="ECO:0000313" key="17">
    <source>
        <dbReference type="Proteomes" id="UP000445000"/>
    </source>
</evidence>
<evidence type="ECO:0000256" key="9">
    <source>
        <dbReference type="ARBA" id="ARBA00023136"/>
    </source>
</evidence>
<dbReference type="GO" id="GO:0009279">
    <property type="term" value="C:cell outer membrane"/>
    <property type="evidence" value="ECO:0007669"/>
    <property type="project" value="UniProtKB-SubCell"/>
</dbReference>
<dbReference type="SUPFAM" id="SSF56935">
    <property type="entry name" value="Porins"/>
    <property type="match status" value="1"/>
</dbReference>
<feature type="chain" id="PRO_5032283891" evidence="13">
    <location>
        <begin position="22"/>
        <end position="683"/>
    </location>
</feature>
<feature type="signal peptide" evidence="13">
    <location>
        <begin position="1"/>
        <end position="21"/>
    </location>
</feature>
<keyword evidence="5 11" id="KW-0812">Transmembrane</keyword>
<keyword evidence="9 11" id="KW-0472">Membrane</keyword>
<dbReference type="InterPro" id="IPR012910">
    <property type="entry name" value="Plug_dom"/>
</dbReference>
<proteinExistence type="inferred from homology"/>
<evidence type="ECO:0000256" key="2">
    <source>
        <dbReference type="ARBA" id="ARBA00022448"/>
    </source>
</evidence>
<dbReference type="AlphaFoldDB" id="A0A829YAL7"/>
<dbReference type="InterPro" id="IPR000531">
    <property type="entry name" value="Beta-barrel_TonB"/>
</dbReference>
<evidence type="ECO:0000256" key="11">
    <source>
        <dbReference type="PROSITE-ProRule" id="PRU01360"/>
    </source>
</evidence>
<dbReference type="GO" id="GO:0006826">
    <property type="term" value="P:iron ion transport"/>
    <property type="evidence" value="ECO:0007669"/>
    <property type="project" value="UniProtKB-KW"/>
</dbReference>
<evidence type="ECO:0000259" key="15">
    <source>
        <dbReference type="Pfam" id="PF07715"/>
    </source>
</evidence>
<evidence type="ECO:0000256" key="8">
    <source>
        <dbReference type="ARBA" id="ARBA00023077"/>
    </source>
</evidence>
<feature type="domain" description="TonB-dependent receptor plug" evidence="15">
    <location>
        <begin position="49"/>
        <end position="158"/>
    </location>
</feature>
<dbReference type="InterPro" id="IPR037066">
    <property type="entry name" value="Plug_dom_sf"/>
</dbReference>
<dbReference type="Gene3D" id="2.40.170.20">
    <property type="entry name" value="TonB-dependent receptor, beta-barrel domain"/>
    <property type="match status" value="1"/>
</dbReference>
<keyword evidence="3 11" id="KW-1134">Transmembrane beta strand</keyword>
<name>A0A829YAL7_9GAMM</name>
<reference evidence="17" key="1">
    <citation type="submission" date="2020-01" db="EMBL/GenBank/DDBJ databases">
        <title>'Steroidobacter agaridevorans' sp. nov., agar-degrading bacteria isolated from rhizosphere soils.</title>
        <authorList>
            <person name="Ikenaga M."/>
            <person name="Kataoka M."/>
            <person name="Murouchi A."/>
            <person name="Katsuragi S."/>
            <person name="Sakai M."/>
        </authorList>
    </citation>
    <scope>NUCLEOTIDE SEQUENCE [LARGE SCALE GENOMIC DNA]</scope>
    <source>
        <strain evidence="17">YU21-B</strain>
    </source>
</reference>
<evidence type="ECO:0000256" key="1">
    <source>
        <dbReference type="ARBA" id="ARBA00004571"/>
    </source>
</evidence>
<keyword evidence="10 11" id="KW-0998">Cell outer membrane</keyword>
<dbReference type="EMBL" id="BLJN01000002">
    <property type="protein sequence ID" value="GFE80033.1"/>
    <property type="molecule type" value="Genomic_DNA"/>
</dbReference>
<dbReference type="RefSeq" id="WP_161811771.1">
    <property type="nucleotide sequence ID" value="NZ_BLJN01000002.1"/>
</dbReference>
<dbReference type="Gene3D" id="2.170.130.10">
    <property type="entry name" value="TonB-dependent receptor, plug domain"/>
    <property type="match status" value="1"/>
</dbReference>
<dbReference type="Pfam" id="PF00593">
    <property type="entry name" value="TonB_dep_Rec_b-barrel"/>
    <property type="match status" value="1"/>
</dbReference>
<dbReference type="PROSITE" id="PS52016">
    <property type="entry name" value="TONB_DEPENDENT_REC_3"/>
    <property type="match status" value="1"/>
</dbReference>
<evidence type="ECO:0000256" key="13">
    <source>
        <dbReference type="SAM" id="SignalP"/>
    </source>
</evidence>
<sequence>MRRSSIAAGLGLALAPALLQAGGIPTTTGWLEEVVVTGKLDRLEGDPISATVGVVTSEQLDLRPVLRVGELLEVVPGLIVTQHSGGGKANQYFLRGFNLDHGTDLATSVDGVPVNMPSHGHGQGYTDINFVIPELVNSIDYRKGTYYADTGNFSAAGAINMRYRNSVDTPIAQLDAGEDGYRRALLALSPRIGNGTLLFGVEHSQTDGPWLLDENFRKTNALLRYSRETDVDCLAITSQVYEGEWRSTDQIPLRLVRDGALDRFGFIDPTDGGESHRYSLGADWISRRGSGEFQARGYAIDYRLDLFSNFTYALDPIDGDQFEQLDDRRIFGGAVEWRRPLRLGKLASELEIGVEFRRDDIDIVGLYRTVARERIGTGREEAVVQTSYSAYSSLTTTWTEQVRTSAGIRADYFDFDVGSNRPENSGTASDSIASPKFSLILGPWKETELFVNVGKGFHSNDARGTTLRVDPTDGVTPADPVDPLVGALGADVGVRTAILPKMQLSVSLWTLELDSELLFVGDAGVTEPSRESKRRGVEVGAIWNPLSWLIVDADLAWSRASVDDPVGSRIPGAVENVASIGVAIDHPSGWFGGARFRHFGKAPLIEDGSVESEPTTLVNLEAGYRITDTLSVSAAVFNIFDSDDNDITYFYESQLPGEAAPVEDIHFHPVEPRTVRFTVTGTF</sequence>
<keyword evidence="16" id="KW-0675">Receptor</keyword>
<evidence type="ECO:0000256" key="4">
    <source>
        <dbReference type="ARBA" id="ARBA00022496"/>
    </source>
</evidence>
<evidence type="ECO:0000256" key="6">
    <source>
        <dbReference type="ARBA" id="ARBA00023004"/>
    </source>
</evidence>
<dbReference type="PANTHER" id="PTHR32552">
    <property type="entry name" value="FERRICHROME IRON RECEPTOR-RELATED"/>
    <property type="match status" value="1"/>
</dbReference>
<keyword evidence="7" id="KW-0406">Ion transport</keyword>
<gene>
    <name evidence="16" type="ORF">GCM10011487_20330</name>
</gene>
<comment type="subcellular location">
    <subcellularLocation>
        <location evidence="1 11">Cell outer membrane</location>
        <topology evidence="1 11">Multi-pass membrane protein</topology>
    </subcellularLocation>
</comment>
<accession>A0A829YAL7</accession>
<keyword evidence="2 11" id="KW-0813">Transport</keyword>